<evidence type="ECO:0000259" key="3">
    <source>
        <dbReference type="Pfam" id="PF19278"/>
    </source>
</evidence>
<feature type="domain" description="Hydantoinase A/oxoprolinase" evidence="1">
    <location>
        <begin position="206"/>
        <end position="500"/>
    </location>
</feature>
<dbReference type="InterPro" id="IPR002821">
    <property type="entry name" value="Hydantoinase_A"/>
</dbReference>
<evidence type="ECO:0000259" key="1">
    <source>
        <dbReference type="Pfam" id="PF01968"/>
    </source>
</evidence>
<protein>
    <submittedName>
        <fullName evidence="4">N-methylhydantoinase A</fullName>
    </submittedName>
</protein>
<feature type="domain" description="Hydantoinase/oxoprolinase N-terminal" evidence="2">
    <location>
        <begin position="5"/>
        <end position="183"/>
    </location>
</feature>
<sequence length="697" mass="72537">MRDIRIGIDVGGTFTDFAVVGQRADGTTGVLEHKTPSTPDEPARAVVTGLEELVAQGIDLAQVRAVAHGTTIGLNAIIQRSGARVTLVVSAGHRDLLEIGRARMPRSFDLHATPEVSPVPRDRVVEIAARLGFDGVPVAAPDRDELDRVARDVRATEPDVVALVLVGGFVDPAFEREVARGLRARLDGLEVVAAAATWPEIREYERGLVAVLEAYIHPLMTGYLTDLQERLSRLGLTAPLYITGSNGGTLSVAAALRRPLETVLSGPASGVTAAARTLGAGGRAVTFDMGGTSSDIAVVLQGRGALTTGSHVGGLPLILPVVDVNAIGAGGGSIAWIDTAGGSAALRVGPRSAGAVPGPACYGLGGVDATITDAYLVSGFIAPEHFLHGEVPLFRHRAVEALAGVADDLGLPGRADEDERAVAAADAVLRVATAQMATELRKRLAERGHEAADLTLVPFGGAGPTHAALLAEEVGVTEILVPGAAATYCALGAAVAPLRSDFARSLRRPLTEATFRDVRQVLDDLLVRARAWIVDNGAPVEASVARVTADMRYLGQAYEITVPLTEGPLEDAVELTTAQVVAAFGAEHERLYDFSDPTATIEVATVRLAVVGPEPVLPERRRGAADGTGAAAERRPLRWYGRWHETAVVERSVIGVGGAAVAGPALVEQGDTTVVVPPGWAAAADEAGNLRLRKDTP</sequence>
<dbReference type="GO" id="GO:0005829">
    <property type="term" value="C:cytosol"/>
    <property type="evidence" value="ECO:0007669"/>
    <property type="project" value="TreeGrafter"/>
</dbReference>
<dbReference type="RefSeq" id="WP_211338758.1">
    <property type="nucleotide sequence ID" value="NZ_RKRA01000001.1"/>
</dbReference>
<keyword evidence="5" id="KW-1185">Reference proteome</keyword>
<dbReference type="GO" id="GO:0017168">
    <property type="term" value="F:5-oxoprolinase (ATP-hydrolyzing) activity"/>
    <property type="evidence" value="ECO:0007669"/>
    <property type="project" value="TreeGrafter"/>
</dbReference>
<dbReference type="InterPro" id="IPR045079">
    <property type="entry name" value="Oxoprolinase-like"/>
</dbReference>
<dbReference type="InterPro" id="IPR043129">
    <property type="entry name" value="ATPase_NBD"/>
</dbReference>
<dbReference type="PANTHER" id="PTHR11365:SF23">
    <property type="entry name" value="HYPOTHETICAL 5-OXOPROLINASE (EUROFUNG)-RELATED"/>
    <property type="match status" value="1"/>
</dbReference>
<evidence type="ECO:0000313" key="4">
    <source>
        <dbReference type="EMBL" id="RPF26956.1"/>
    </source>
</evidence>
<gene>
    <name evidence="4" type="ORF">EDD32_1416</name>
</gene>
<dbReference type="Pfam" id="PF05378">
    <property type="entry name" value="Hydant_A_N"/>
    <property type="match status" value="1"/>
</dbReference>
<dbReference type="GO" id="GO:0006749">
    <property type="term" value="P:glutathione metabolic process"/>
    <property type="evidence" value="ECO:0007669"/>
    <property type="project" value="TreeGrafter"/>
</dbReference>
<name>A0A3N4Z5B2_9MICO</name>
<evidence type="ECO:0000313" key="5">
    <source>
        <dbReference type="Proteomes" id="UP000280726"/>
    </source>
</evidence>
<dbReference type="EMBL" id="RKRA01000001">
    <property type="protein sequence ID" value="RPF26956.1"/>
    <property type="molecule type" value="Genomic_DNA"/>
</dbReference>
<dbReference type="InterPro" id="IPR008040">
    <property type="entry name" value="Hydant_A_N"/>
</dbReference>
<dbReference type="Proteomes" id="UP000280726">
    <property type="component" value="Unassembled WGS sequence"/>
</dbReference>
<dbReference type="AlphaFoldDB" id="A0A3N4Z5B2"/>
<dbReference type="SUPFAM" id="SSF53067">
    <property type="entry name" value="Actin-like ATPase domain"/>
    <property type="match status" value="1"/>
</dbReference>
<organism evidence="4 5">
    <name type="scientific">Georgenia muralis</name>
    <dbReference type="NCBI Taxonomy" id="154117"/>
    <lineage>
        <taxon>Bacteria</taxon>
        <taxon>Bacillati</taxon>
        <taxon>Actinomycetota</taxon>
        <taxon>Actinomycetes</taxon>
        <taxon>Micrococcales</taxon>
        <taxon>Bogoriellaceae</taxon>
        <taxon>Georgenia</taxon>
    </lineage>
</organism>
<dbReference type="Pfam" id="PF19278">
    <property type="entry name" value="Hydant_A_C"/>
    <property type="match status" value="1"/>
</dbReference>
<reference evidence="4 5" key="1">
    <citation type="submission" date="2018-11" db="EMBL/GenBank/DDBJ databases">
        <title>Sequencing the genomes of 1000 actinobacteria strains.</title>
        <authorList>
            <person name="Klenk H.-P."/>
        </authorList>
    </citation>
    <scope>NUCLEOTIDE SEQUENCE [LARGE SCALE GENOMIC DNA]</scope>
    <source>
        <strain evidence="4 5">DSM 14418</strain>
    </source>
</reference>
<evidence type="ECO:0000259" key="2">
    <source>
        <dbReference type="Pfam" id="PF05378"/>
    </source>
</evidence>
<dbReference type="InterPro" id="IPR049517">
    <property type="entry name" value="ACX-like_C"/>
</dbReference>
<accession>A0A3N4Z5B2</accession>
<comment type="caution">
    <text evidence="4">The sequence shown here is derived from an EMBL/GenBank/DDBJ whole genome shotgun (WGS) entry which is preliminary data.</text>
</comment>
<dbReference type="PANTHER" id="PTHR11365">
    <property type="entry name" value="5-OXOPROLINASE RELATED"/>
    <property type="match status" value="1"/>
</dbReference>
<dbReference type="Pfam" id="PF01968">
    <property type="entry name" value="Hydantoinase_A"/>
    <property type="match status" value="1"/>
</dbReference>
<feature type="domain" description="Acetophenone carboxylase-like C-terminal" evidence="3">
    <location>
        <begin position="516"/>
        <end position="692"/>
    </location>
</feature>
<proteinExistence type="predicted"/>